<keyword evidence="2" id="KW-1185">Reference proteome</keyword>
<protein>
    <submittedName>
        <fullName evidence="1">Uncharacterized protein</fullName>
    </submittedName>
</protein>
<evidence type="ECO:0000313" key="1">
    <source>
        <dbReference type="EMBL" id="GAA4459363.1"/>
    </source>
</evidence>
<evidence type="ECO:0000313" key="2">
    <source>
        <dbReference type="Proteomes" id="UP001500067"/>
    </source>
</evidence>
<proteinExistence type="predicted"/>
<sequence length="75" mass="8505">MAVEQLVLNIRSKEKVTLLKELLKHLDFVEIAEPPKFTAKEKKILAALERSANEVTLHKQGKTKLKTIQQVLDGI</sequence>
<gene>
    <name evidence="1" type="ORF">GCM10023093_00210</name>
</gene>
<reference evidence="2" key="1">
    <citation type="journal article" date="2019" name="Int. J. Syst. Evol. Microbiol.">
        <title>The Global Catalogue of Microorganisms (GCM) 10K type strain sequencing project: providing services to taxonomists for standard genome sequencing and annotation.</title>
        <authorList>
            <consortium name="The Broad Institute Genomics Platform"/>
            <consortium name="The Broad Institute Genome Sequencing Center for Infectious Disease"/>
            <person name="Wu L."/>
            <person name="Ma J."/>
        </authorList>
    </citation>
    <scope>NUCLEOTIDE SEQUENCE [LARGE SCALE GENOMIC DNA]</scope>
    <source>
        <strain evidence="2">JCM 32105</strain>
    </source>
</reference>
<accession>A0ABP8N3H8</accession>
<dbReference type="RefSeq" id="WP_345076642.1">
    <property type="nucleotide sequence ID" value="NZ_BAABFA010000001.1"/>
</dbReference>
<organism evidence="1 2">
    <name type="scientific">Nemorincola caseinilytica</name>
    <dbReference type="NCBI Taxonomy" id="2054315"/>
    <lineage>
        <taxon>Bacteria</taxon>
        <taxon>Pseudomonadati</taxon>
        <taxon>Bacteroidota</taxon>
        <taxon>Chitinophagia</taxon>
        <taxon>Chitinophagales</taxon>
        <taxon>Chitinophagaceae</taxon>
        <taxon>Nemorincola</taxon>
    </lineage>
</organism>
<dbReference type="EMBL" id="BAABFA010000001">
    <property type="protein sequence ID" value="GAA4459363.1"/>
    <property type="molecule type" value="Genomic_DNA"/>
</dbReference>
<dbReference type="Proteomes" id="UP001500067">
    <property type="component" value="Unassembled WGS sequence"/>
</dbReference>
<name>A0ABP8N3H8_9BACT</name>
<comment type="caution">
    <text evidence="1">The sequence shown here is derived from an EMBL/GenBank/DDBJ whole genome shotgun (WGS) entry which is preliminary data.</text>
</comment>